<name>A0A7Z2NWF2_9SPHN</name>
<dbReference type="PANTHER" id="PTHR40590:SF1">
    <property type="entry name" value="CYTOPLASMIC PROTEIN"/>
    <property type="match status" value="1"/>
</dbReference>
<dbReference type="PANTHER" id="PTHR40590">
    <property type="entry name" value="CYTOPLASMIC PROTEIN-RELATED"/>
    <property type="match status" value="1"/>
</dbReference>
<sequence length="295" mass="31972">MRTLISGLLAFTLAACSAAPAPARPAIWKVADPDTTIYLFGTVHVLPPRIDWQTPRLKDTLASADELVLEIADQDDKQQMAATFAGLAISPGLPPLADRLPADRRAKLDALLAKAGLKPGQLDMLETWAAAVTLGSAVYAGMGMTVENGVERQLTRAFKDNGKDKGKNKRIDGLETTAQQLGYFDTLDEATQRELLTSIVDDSDKAAADFDQMITAWSRGDVKAIAETFDNELRRSPELAEVLLDRRNANWVGWLRDRMDRPGTVVVAVGAGHLAGKGSVIERLEAAGLRVERVQ</sequence>
<feature type="chain" id="PRO_5031258339" evidence="1">
    <location>
        <begin position="24"/>
        <end position="295"/>
    </location>
</feature>
<dbReference type="Pfam" id="PF01963">
    <property type="entry name" value="TraB_PrgY_gumN"/>
    <property type="match status" value="1"/>
</dbReference>
<dbReference type="Proteomes" id="UP000464468">
    <property type="component" value="Chromosome"/>
</dbReference>
<dbReference type="InterPro" id="IPR047111">
    <property type="entry name" value="YbaP-like"/>
</dbReference>
<reference evidence="2 3" key="1">
    <citation type="submission" date="2020-01" db="EMBL/GenBank/DDBJ databases">
        <title>Sphingomonas sp. C33 whole genome sequece.</title>
        <authorList>
            <person name="Park C."/>
        </authorList>
    </citation>
    <scope>NUCLEOTIDE SEQUENCE [LARGE SCALE GENOMIC DNA]</scope>
    <source>
        <strain evidence="2 3">C33</strain>
    </source>
</reference>
<dbReference type="KEGG" id="schy:GVO57_07185"/>
<feature type="signal peptide" evidence="1">
    <location>
        <begin position="1"/>
        <end position="23"/>
    </location>
</feature>
<evidence type="ECO:0000313" key="3">
    <source>
        <dbReference type="Proteomes" id="UP000464468"/>
    </source>
</evidence>
<evidence type="ECO:0000313" key="2">
    <source>
        <dbReference type="EMBL" id="QHL90654.1"/>
    </source>
</evidence>
<organism evidence="2 3">
    <name type="scientific">Sphingomonas changnyeongensis</name>
    <dbReference type="NCBI Taxonomy" id="2698679"/>
    <lineage>
        <taxon>Bacteria</taxon>
        <taxon>Pseudomonadati</taxon>
        <taxon>Pseudomonadota</taxon>
        <taxon>Alphaproteobacteria</taxon>
        <taxon>Sphingomonadales</taxon>
        <taxon>Sphingomonadaceae</taxon>
        <taxon>Sphingomonas</taxon>
    </lineage>
</organism>
<dbReference type="AlphaFoldDB" id="A0A7Z2NWF2"/>
<proteinExistence type="predicted"/>
<accession>A0A7Z2NWF2</accession>
<keyword evidence="3" id="KW-1185">Reference proteome</keyword>
<gene>
    <name evidence="2" type="ORF">GVO57_07185</name>
</gene>
<dbReference type="InterPro" id="IPR002816">
    <property type="entry name" value="TraB/PrgY/GumN_fam"/>
</dbReference>
<evidence type="ECO:0000256" key="1">
    <source>
        <dbReference type="SAM" id="SignalP"/>
    </source>
</evidence>
<dbReference type="EMBL" id="CP047895">
    <property type="protein sequence ID" value="QHL90654.1"/>
    <property type="molecule type" value="Genomic_DNA"/>
</dbReference>
<protein>
    <submittedName>
        <fullName evidence="2">TraB/GumN family protein</fullName>
    </submittedName>
</protein>
<keyword evidence="1" id="KW-0732">Signal</keyword>
<dbReference type="PROSITE" id="PS51257">
    <property type="entry name" value="PROKAR_LIPOPROTEIN"/>
    <property type="match status" value="1"/>
</dbReference>
<dbReference type="CDD" id="cd14789">
    <property type="entry name" value="Tiki"/>
    <property type="match status" value="1"/>
</dbReference>
<dbReference type="RefSeq" id="WP_160592581.1">
    <property type="nucleotide sequence ID" value="NZ_CP047895.1"/>
</dbReference>